<feature type="compositionally biased region" description="Low complexity" evidence="7">
    <location>
        <begin position="221"/>
        <end position="236"/>
    </location>
</feature>
<feature type="region of interest" description="Disordered" evidence="7">
    <location>
        <begin position="1163"/>
        <end position="1184"/>
    </location>
</feature>
<feature type="compositionally biased region" description="Low complexity" evidence="7">
    <location>
        <begin position="321"/>
        <end position="336"/>
    </location>
</feature>
<dbReference type="GO" id="GO:0016887">
    <property type="term" value="F:ATP hydrolysis activity"/>
    <property type="evidence" value="ECO:0007669"/>
    <property type="project" value="InterPro"/>
</dbReference>
<evidence type="ECO:0000259" key="8">
    <source>
        <dbReference type="PROSITE" id="PS51981"/>
    </source>
</evidence>
<dbReference type="EMBL" id="JARQWQ010000079">
    <property type="protein sequence ID" value="KAK2553221.1"/>
    <property type="molecule type" value="Genomic_DNA"/>
</dbReference>
<evidence type="ECO:0000256" key="3">
    <source>
        <dbReference type="ARBA" id="ARBA00022723"/>
    </source>
</evidence>
<keyword evidence="3" id="KW-0479">Metal-binding</keyword>
<feature type="compositionally biased region" description="Basic and acidic residues" evidence="7">
    <location>
        <begin position="496"/>
        <end position="508"/>
    </location>
</feature>
<dbReference type="GO" id="GO:0004842">
    <property type="term" value="F:ubiquitin-protein transferase activity"/>
    <property type="evidence" value="ECO:0007669"/>
    <property type="project" value="InterPro"/>
</dbReference>
<feature type="compositionally biased region" description="Polar residues" evidence="7">
    <location>
        <begin position="298"/>
        <end position="313"/>
    </location>
</feature>
<feature type="compositionally biased region" description="Low complexity" evidence="7">
    <location>
        <begin position="76"/>
        <end position="86"/>
    </location>
</feature>
<keyword evidence="10" id="KW-1185">Reference proteome</keyword>
<accession>A0AAD9Q2L3</accession>
<protein>
    <submittedName>
        <fullName evidence="9">E3 ubiquitin-protein ligase rnf213-alpha</fullName>
    </submittedName>
</protein>
<proteinExistence type="predicted"/>
<evidence type="ECO:0000256" key="1">
    <source>
        <dbReference type="ARBA" id="ARBA00004496"/>
    </source>
</evidence>
<feature type="compositionally biased region" description="Low complexity" evidence="7">
    <location>
        <begin position="376"/>
        <end position="386"/>
    </location>
</feature>
<feature type="compositionally biased region" description="Low complexity" evidence="7">
    <location>
        <begin position="271"/>
        <end position="286"/>
    </location>
</feature>
<evidence type="ECO:0000256" key="6">
    <source>
        <dbReference type="ARBA" id="ARBA00022859"/>
    </source>
</evidence>
<dbReference type="GO" id="GO:0008270">
    <property type="term" value="F:zinc ion binding"/>
    <property type="evidence" value="ECO:0007669"/>
    <property type="project" value="UniProtKB-KW"/>
</dbReference>
<dbReference type="GO" id="GO:0002376">
    <property type="term" value="P:immune system process"/>
    <property type="evidence" value="ECO:0007669"/>
    <property type="project" value="UniProtKB-KW"/>
</dbReference>
<feature type="domain" description="RZ-type" evidence="8">
    <location>
        <begin position="4244"/>
        <end position="4324"/>
    </location>
</feature>
<feature type="compositionally biased region" description="Polar residues" evidence="7">
    <location>
        <begin position="198"/>
        <end position="213"/>
    </location>
</feature>
<reference evidence="9" key="1">
    <citation type="journal article" date="2023" name="G3 (Bethesda)">
        <title>Whole genome assembly and annotation of the endangered Caribbean coral Acropora cervicornis.</title>
        <authorList>
            <person name="Selwyn J.D."/>
            <person name="Vollmer S.V."/>
        </authorList>
    </citation>
    <scope>NUCLEOTIDE SEQUENCE</scope>
    <source>
        <strain evidence="9">K2</strain>
    </source>
</reference>
<feature type="compositionally biased region" description="Basic and acidic residues" evidence="7">
    <location>
        <begin position="12"/>
        <end position="21"/>
    </location>
</feature>
<dbReference type="PANTHER" id="PTHR22605:SF16">
    <property type="entry name" value="E3 UBIQUITIN-PROTEIN LIGASE RNF213"/>
    <property type="match status" value="1"/>
</dbReference>
<dbReference type="PANTHER" id="PTHR22605">
    <property type="entry name" value="RZ-TYPE DOMAIN-CONTAINING PROTEIN"/>
    <property type="match status" value="1"/>
</dbReference>
<reference evidence="9" key="2">
    <citation type="journal article" date="2023" name="Science">
        <title>Genomic signatures of disease resistance in endangered staghorn corals.</title>
        <authorList>
            <person name="Vollmer S.V."/>
            <person name="Selwyn J.D."/>
            <person name="Despard B.A."/>
            <person name="Roesel C.L."/>
        </authorList>
    </citation>
    <scope>NUCLEOTIDE SEQUENCE</scope>
    <source>
        <strain evidence="9">K2</strain>
    </source>
</reference>
<dbReference type="InterPro" id="IPR027417">
    <property type="entry name" value="P-loop_NTPase"/>
</dbReference>
<dbReference type="InterPro" id="IPR046439">
    <property type="entry name" value="ZF_RZ_dom"/>
</dbReference>
<feature type="compositionally biased region" description="Polar residues" evidence="7">
    <location>
        <begin position="98"/>
        <end position="113"/>
    </location>
</feature>
<sequence>MIVIPVISVENQKAKDGDKRPPINTSHEQSLPSQNQRVGQEVDEMSPGDTGQEQSCTSQNQGAGKEDGEVSPRNTSQEQSSESQNQGAGKEGGEMSPGDTSQEQSWPSQNQGADQEGGEMSSRNTSQEQSSESQNQGAGKEGGEMSPGDTSQEQSWPSQNQGADQEGGEMSSRNTSQEQSSESQNQGAGKEGGEMSPGDTSQEQSWPSQNQGADQEGGEMSSRNTSQEQSSESQNQGAGKEGGEMSPGDTSQEQSWPSQNQGAGQEGGEMSSRNTSQEQSSESQNQGAGKEGGEMSPGDTSQEQSWPSQNQGADQEGGEMTSRNTSQEQSSESQNQGAGKEGGEMSPGDTSQEQSWPSQNQGAGQEGGEMLSRNTSQEQSSESQNQGAGKEGGEMSPGDTSQEHSWPPSQNQGAGQEGGEMSSRNTSQEQSSESQNQGAGKEGDEVPPSREEKEQMLKTTIPPVGPVTRQASKRSQSSSTESAGGTTMENRSPSHPLEENRKSRHSQEMDGTETGSLSVSSVAQKGEETEEMPSTNDKKTQKEQSGTQQLLLPGVAPESGVTVVFHVFLASNFKMKEGNLFIRAHGDDLGDFKKNCVHMKVVENVKSKDEDKLVLYRGEVTISRSRAYKGTFYKYLVVKKGKYLWEDLSEFASYYRGIVNRGLKIPEQCIKAGALWNQLDGVTFVYSDTEGFIAKFKGAMQHYFSKDKTAEYRKRALLGSLPKWKGFAVVDEEIQQMTATEAIEELEHVMNCSSRVLVEEYFRFCRKQPYQFDARKILTEHLRSKMAANIRDLAKTKVGLGPRVSAVVSSLAIAVLVHKHFVELKEKELNSLLSCLALEADPTEEKCTVYEEVLREFSTESIRTTAANAIESLCNQITKKAWNNTVDYEWLLAVPLLHFLRRDSKPFEEPEMGGHPDNPAWWGMENLSLGKFERFDKESQEEIMNVTFLFCLDLAVTFIQRLSLRNDPEVICLSVKLFFTSIHEQKIGQENITDEKDRATDKLLSELQQKVVADFYCQMADVHQREHLLKELQVWTRLLSAANGYQRAEIYRSRLTKQFVDRAAKLVEIFCDVNLDQYDRAIGESLTNLAFEAVEKIINSQERGDTDRAVERLSQHSNLSTRAQEKCGVLLSMLLAKSWPKSPQGANTPGLDPVTYADLRSANGQERGRKLKLGDESERGSILTPDGQETLSLAKSLLTALVQRISDASITVAILEILKRNKDRFLELLEADSSTHITQTKEAERSLNDRIGEIQEFQDLKTKLLSFIHMCELIPRVNATAIKKKVARDVSFLEIRILCQRNDDNSVEINFFELPPGISEVLYSLYEAQQSITFQKLWTQYGKRAQRARANDEAQPRDLSILKVLESVWKPAYEAWKKIAVSTLDGSMYLGDVDKFFGGYNDKEKDLERELFCILNFDRSHSNSHARLKEIAKERAEQMQLYQQIHKYAGAAETIWEFKQAMGFSGDFKIVEDLRNQLSAEFKRKCLKTIGRELNDAGRALERLNVADKAQCLKRVVESKELVEWLRTTIASTQELKVLVDLALISAGESDMETDRISNLHTSCLGFAPLIFDLKETETNKVDFAQLMKACESVWNAVEADGRLPQKLCDTSRQLEWLKTVKESHGSVAMTSLVQAEMINSRGVYVVGRLNHEQDSTFVKEERLSLDHVVRLTVPPKESGADNAQDVVYSLDEIKDLQSKLMLIAGKAEKGKDEVDTFVKNLEGITRLAKAYINLSESGFVHRMDWSKKFLCSRDQRDGESISQELARESTAMEDCLSKWKQKVSDARKEYRELNFFITQQLMLLRKEIARACLKSQFQVENPQVFTLLESVRPGLYTEHLMEAVQRAFKDTNLLEQAKDSTGILPSFSLVPRHVDSQESLYRNNNYMPLTAGLMAHRQSAPVKKPTPKGLSKIQRFLNTAENEGYSEQVAFCALVSLGVEAKEDDLLLWCLDESDDADLESLYAEAINNPVISREMMAEEIARDQENEFKGSSESVDELRSGSFELPQISIEQKESGYEDEEQRISEYLTLLQLGVILRELAFKGRGSRPRSFPAFLRRGRPNLMLAPKGDVLATVLALYMHDKDQPLPSQEEVLICTPETTTEEIELLWRRAIGDLEGRFYCLVNADELDFSVSKEAVDRLEELTKGLAGKIGEDYGLVVICSSESEDRANIVAALDQHRVAAPPCPSLELVQSYLKKQFGIPPPQYGYINNSKITWNPAGSLDPEKLCVRVVSSNRGGLGKTLFVRRLTDQLPNLVNNDMVLSHSSNTSLHVTVPLHGNSTDSSMLVDSLLPHGVRANVPLSRVFHLDVAPSVRRGLDTLLFNLLVLGSLCDKLGRLWRRRSSDLYIIETTTNAPLPTGFSREEEAQNQERQSGRSKISKKPFYDLLPTISCSSPRTISCYLHAKPDPNDFNPGLDIKEFQSPHFQRVYQYLKLSKQGVNLDNFTFVPGTIDKDQKSCLSLLLSPHPYLFFNQDHITMTFLGFSINSNGDLVDPQTNTILDRGLMPKSLRDGLHAQRVDFTVNSESWSKAEKIQKLCSVLGAQWINTNPNFDPDRAYELTMDNVKKIMAIQMRFRHTDDMIHKLECAGLGYHVKTEDSDDRLGHIPLRHLVYRVHALPGSMRPLIWDFGQLNHQVETLYTHQIVSRYILHERKLSGDASTVQAIASVLAAAQKYMRDQLLMTGVLIEQRRQEGYDVIEDDGDVDEQRAVLNELELGPNIARNTALSENVFMMVVCIELRIPLFLVGKPGSSKSLAKTVVADNMQGDAARSELFKAFKQVHMASYQCSPLSTPDGIVGTFRQCRKLQEGKKLDRFVSVVVLDEVGLAEDSPLMPLKSLHPLLEDGVTSSDDVIETDEKPERVAFIGISNWALDPAKMNRGIMGICSTDQRIKNLIQPLIPPLANGYAELYKEQENFETLKKCGKEEFFGLRDLLQVFENRYLLILTENYAALRIMQQLLEKTSDNAIIIFGSSFPNDQEYTQVCRNINRIKVCMETGRTVILLNLESLYESLYDALNQYYVYLGGQKYVDLGLGTHRVKCRVHDDFKLIVIAEKDVVYNTFPIPLINRLEKHFLVTSTSLTADQMELVQKLKNWVDAFAKVLWRNQVFFLSTEYIPSYVIVFLRAFSAGDAFVGFHEDTIPSVVMQVYNELEGEEQEGISQDGTEDPWESEMVRRCKSLLLEMATPDAIARLPASGIENEAEEIWKTYFNEQQRSSLAAFMGHVLQYDDSHLEKKRQEGLLVQITTHSRLLSRNDLYVLCEETGFSPSTVDFMTLQQFQTEQQFRSLVRLFFEHNGGDCSGILIVQCDSGDDNFNLIAGARHILIEERRNASELLGLSKIKPVHIALVVQLPRIPGGCRNFVGFQGGQWMSFHIDELRPPGRNTPSIDHLINRPISELFDDGNETQQATTKKVQLLAVNLLRNCVQAAACRIDNEGGTPDRSTQRIELLLQLLPEDFEELGEIIALADTDSNLDLMKDGNPWVSTLWLRILANPNISELTYSKMISPVTNSVRERVQVLGSGARGHTFQCMFPFSFLVKHQVDKLSNSASSVTATSNATLVESLRDLIANSETGRLFDGLQHDHAHLSAFNYLSDYVHMVYSPSDKSEHELVFSAVLSSARELGVEIDDDGNELLDIALIHVAHSRIMTRLRCFATLVQAQPTILQKLTKILIDKESEVLVDVVALQISLEELQPSDEMLMDSVSAREWCDKVLSIRQAVEFMMSAGMFQVKTERNACYGDKAKILMGRCRSMWQRAGAVRLFVEHVTFFSEQSCCESVLGLWKALDEETDFASLRSLQIIERFLIKYSREAQKRDDESDLHRRCNAFFMELVALFCFGESSEDLQEEALSHLMQYVIDQESTQTKDFSPFPDFQIDPTPVVRSFLLQQLLRSRQSFVKDYLDVFLREAQRLQRNPRDIKEVCFLCIQCVEDNLISRHQAKTPDTKLTVQLKQATKICNEVSAILEAVASSGDELFDMNANALESVAKGRHVLARVADYLYRFFINGDSSISGDHDVMLEFASLLKAVKRLCPERLSPSTPHMFLVRQLVRCYGFDCVRTLGRYQELEWIVPPDARQQEDDAIQDRFVVHSKPYRNIREALAKGVISGNIEDITAAVTEVEVENVYKDVLLLLALYREVTCSQPQSVSDEVKEKLAIFFQNDGNVSSTAQPFAKQLLQNRQGGDFRGLEVFPGKSAQDHTLAEIVIHTSIALRCSGRGSLTGPLYVLMMDPSSMANSYLPTIPEDNFLDCIKVIAAVLLRNGENRPGEWYECGNCKHPYFIGECSKPMEKTQCPDCGGVLGGEQHKFLGEGVVAKRQDKTKTGHALGEPGSRPTNAEPQRNLSPILCSLLRILMHASMVMGACKNAEATAQVIKPRCEPSDAAEFLWRHLQRDLDVLGRALGRSVDDAALTVHLVLHRMISINGGETENAHNMRLVTKESRREWETDFCSVVIAPVIKLRFACVWELVNGLVASETESGGGVLDPPFGLFLSVLVKKHGG</sequence>
<feature type="compositionally biased region" description="Polar residues" evidence="7">
    <location>
        <begin position="49"/>
        <end position="62"/>
    </location>
</feature>
<feature type="compositionally biased region" description="Low complexity" evidence="7">
    <location>
        <begin position="422"/>
        <end position="437"/>
    </location>
</feature>
<feature type="compositionally biased region" description="Polar residues" evidence="7">
    <location>
        <begin position="348"/>
        <end position="363"/>
    </location>
</feature>
<evidence type="ECO:0000256" key="5">
    <source>
        <dbReference type="ARBA" id="ARBA00022833"/>
    </source>
</evidence>
<dbReference type="Gene3D" id="3.40.50.300">
    <property type="entry name" value="P-loop containing nucleotide triphosphate hydrolases"/>
    <property type="match status" value="1"/>
</dbReference>
<organism evidence="9 10">
    <name type="scientific">Acropora cervicornis</name>
    <name type="common">Staghorn coral</name>
    <dbReference type="NCBI Taxonomy" id="6130"/>
    <lineage>
        <taxon>Eukaryota</taxon>
        <taxon>Metazoa</taxon>
        <taxon>Cnidaria</taxon>
        <taxon>Anthozoa</taxon>
        <taxon>Hexacorallia</taxon>
        <taxon>Scleractinia</taxon>
        <taxon>Astrocoeniina</taxon>
        <taxon>Acroporidae</taxon>
        <taxon>Acropora</taxon>
    </lineage>
</organism>
<feature type="compositionally biased region" description="Polar residues" evidence="7">
    <location>
        <begin position="248"/>
        <end position="263"/>
    </location>
</feature>
<comment type="subcellular location">
    <subcellularLocation>
        <location evidence="1">Cytoplasm</location>
    </subcellularLocation>
</comment>
<feature type="region of interest" description="Disordered" evidence="7">
    <location>
        <begin position="1"/>
        <end position="547"/>
    </location>
</feature>
<dbReference type="PROSITE" id="PS51981">
    <property type="entry name" value="ZF_RZ"/>
    <property type="match status" value="1"/>
</dbReference>
<evidence type="ECO:0000256" key="2">
    <source>
        <dbReference type="ARBA" id="ARBA00022490"/>
    </source>
</evidence>
<keyword evidence="2" id="KW-0963">Cytoplasm</keyword>
<evidence type="ECO:0000313" key="9">
    <source>
        <dbReference type="EMBL" id="KAK2553221.1"/>
    </source>
</evidence>
<feature type="compositionally biased region" description="Polar residues" evidence="7">
    <location>
        <begin position="469"/>
        <end position="493"/>
    </location>
</feature>
<evidence type="ECO:0000256" key="7">
    <source>
        <dbReference type="SAM" id="MobiDB-lite"/>
    </source>
</evidence>
<dbReference type="Pfam" id="PF20173">
    <property type="entry name" value="ZnF_RZ-type"/>
    <property type="match status" value="1"/>
</dbReference>
<feature type="compositionally biased region" description="Basic and acidic residues" evidence="7">
    <location>
        <begin position="441"/>
        <end position="456"/>
    </location>
</feature>
<evidence type="ECO:0000256" key="4">
    <source>
        <dbReference type="ARBA" id="ARBA00022771"/>
    </source>
</evidence>
<feature type="compositionally biased region" description="Polar residues" evidence="7">
    <location>
        <begin position="23"/>
        <end position="38"/>
    </location>
</feature>
<feature type="compositionally biased region" description="Polar residues" evidence="7">
    <location>
        <begin position="398"/>
        <end position="414"/>
    </location>
</feature>
<keyword evidence="4" id="KW-0863">Zinc-finger</keyword>
<feature type="compositionally biased region" description="Low complexity" evidence="7">
    <location>
        <begin position="171"/>
        <end position="186"/>
    </location>
</feature>
<feature type="region of interest" description="Disordered" evidence="7">
    <location>
        <begin position="2360"/>
        <end position="2380"/>
    </location>
</feature>
<keyword evidence="6" id="KW-0391">Immunity</keyword>
<feature type="region of interest" description="Disordered" evidence="7">
    <location>
        <begin position="4320"/>
        <end position="4341"/>
    </location>
</feature>
<gene>
    <name evidence="9" type="ORF">P5673_025418</name>
</gene>
<feature type="compositionally biased region" description="Polar residues" evidence="7">
    <location>
        <begin position="148"/>
        <end position="163"/>
    </location>
</feature>
<dbReference type="InterPro" id="IPR031248">
    <property type="entry name" value="RNF213"/>
</dbReference>
<feature type="compositionally biased region" description="Low complexity" evidence="7">
    <location>
        <begin position="121"/>
        <end position="136"/>
    </location>
</feature>
<dbReference type="GO" id="GO:0005737">
    <property type="term" value="C:cytoplasm"/>
    <property type="evidence" value="ECO:0007669"/>
    <property type="project" value="UniProtKB-SubCell"/>
</dbReference>
<feature type="compositionally biased region" description="Polar residues" evidence="7">
    <location>
        <begin position="513"/>
        <end position="523"/>
    </location>
</feature>
<name>A0AAD9Q2L3_ACRCE</name>
<keyword evidence="5" id="KW-0862">Zinc</keyword>
<feature type="compositionally biased region" description="Basic and acidic residues" evidence="7">
    <location>
        <begin position="1166"/>
        <end position="1179"/>
    </location>
</feature>
<dbReference type="Proteomes" id="UP001249851">
    <property type="component" value="Unassembled WGS sequence"/>
</dbReference>
<evidence type="ECO:0000313" key="10">
    <source>
        <dbReference type="Proteomes" id="UP001249851"/>
    </source>
</evidence>
<comment type="caution">
    <text evidence="9">The sequence shown here is derived from an EMBL/GenBank/DDBJ whole genome shotgun (WGS) entry which is preliminary data.</text>
</comment>